<comment type="caution">
    <text evidence="2">The sequence shown here is derived from an EMBL/GenBank/DDBJ whole genome shotgun (WGS) entry which is preliminary data.</text>
</comment>
<accession>A0A4V5NXS8</accession>
<dbReference type="RefSeq" id="WP_136824850.1">
    <property type="nucleotide sequence ID" value="NZ_SWBP01000001.1"/>
</dbReference>
<name>A0A4V5NXS8_9SPHI</name>
<sequence length="176" mass="19846">MKKTLIFFLFAILISINVRAQKASKIWIVRHAEKQTIDPKNANPALNAEGEKRAEDLAEYLKKEKVDYIFSTDYLRTKQTAAPLAKQKGLEIETYNPKNHAVLVQKIKSLPQGKNSLIVGHSNTVLEILALLGGTAPVKTLTDDDYDFLFKLSLKRDKVKVKTGRFGESHHSTELK</sequence>
<dbReference type="InterPro" id="IPR013078">
    <property type="entry name" value="His_Pase_superF_clade-1"/>
</dbReference>
<dbReference type="EMBL" id="SWBP01000001">
    <property type="protein sequence ID" value="TKC00641.1"/>
    <property type="molecule type" value="Genomic_DNA"/>
</dbReference>
<dbReference type="Pfam" id="PF00300">
    <property type="entry name" value="His_Phos_1"/>
    <property type="match status" value="1"/>
</dbReference>
<dbReference type="InterPro" id="IPR029033">
    <property type="entry name" value="His_PPase_superfam"/>
</dbReference>
<dbReference type="OrthoDB" id="3296006at2"/>
<keyword evidence="1" id="KW-0732">Signal</keyword>
<dbReference type="SUPFAM" id="SSF53254">
    <property type="entry name" value="Phosphoglycerate mutase-like"/>
    <property type="match status" value="1"/>
</dbReference>
<feature type="chain" id="PRO_5020616072" evidence="1">
    <location>
        <begin position="21"/>
        <end position="176"/>
    </location>
</feature>
<dbReference type="Proteomes" id="UP000308181">
    <property type="component" value="Unassembled WGS sequence"/>
</dbReference>
<protein>
    <submittedName>
        <fullName evidence="2">Histidine phosphatase family protein</fullName>
    </submittedName>
</protein>
<keyword evidence="3" id="KW-1185">Reference proteome</keyword>
<reference evidence="2 3" key="1">
    <citation type="submission" date="2019-04" db="EMBL/GenBank/DDBJ databases">
        <title>Pedobacter sp. AR-3-17 sp. nov., isolated from Arctic soil.</title>
        <authorList>
            <person name="Dahal R.H."/>
            <person name="Kim D.-U."/>
        </authorList>
    </citation>
    <scope>NUCLEOTIDE SEQUENCE [LARGE SCALE GENOMIC DNA]</scope>
    <source>
        <strain evidence="2 3">AR-3-17</strain>
    </source>
</reference>
<evidence type="ECO:0000313" key="2">
    <source>
        <dbReference type="EMBL" id="TKC00641.1"/>
    </source>
</evidence>
<evidence type="ECO:0000313" key="3">
    <source>
        <dbReference type="Proteomes" id="UP000308181"/>
    </source>
</evidence>
<dbReference type="Gene3D" id="3.40.50.1240">
    <property type="entry name" value="Phosphoglycerate mutase-like"/>
    <property type="match status" value="1"/>
</dbReference>
<gene>
    <name evidence="2" type="ORF">FA046_02880</name>
</gene>
<proteinExistence type="predicted"/>
<dbReference type="AlphaFoldDB" id="A0A4V5NXS8"/>
<organism evidence="2 3">
    <name type="scientific">Pedobacter cryophilus</name>
    <dbReference type="NCBI Taxonomy" id="2571271"/>
    <lineage>
        <taxon>Bacteria</taxon>
        <taxon>Pseudomonadati</taxon>
        <taxon>Bacteroidota</taxon>
        <taxon>Sphingobacteriia</taxon>
        <taxon>Sphingobacteriales</taxon>
        <taxon>Sphingobacteriaceae</taxon>
        <taxon>Pedobacter</taxon>
    </lineage>
</organism>
<feature type="signal peptide" evidence="1">
    <location>
        <begin position="1"/>
        <end position="20"/>
    </location>
</feature>
<evidence type="ECO:0000256" key="1">
    <source>
        <dbReference type="SAM" id="SignalP"/>
    </source>
</evidence>
<dbReference type="CDD" id="cd07067">
    <property type="entry name" value="HP_PGM_like"/>
    <property type="match status" value="1"/>
</dbReference>